<gene>
    <name evidence="10" type="primary">Ggh-L</name>
    <name evidence="10" type="ORF">Hamer_G024026</name>
</gene>
<keyword evidence="4" id="KW-0964">Secreted</keyword>
<comment type="similarity">
    <text evidence="2">Belongs to the peptidase C26 family.</text>
</comment>
<evidence type="ECO:0000256" key="2">
    <source>
        <dbReference type="ARBA" id="ARBA00011083"/>
    </source>
</evidence>
<dbReference type="GO" id="GO:0046900">
    <property type="term" value="P:tetrahydrofolylpolyglutamate metabolic process"/>
    <property type="evidence" value="ECO:0007669"/>
    <property type="project" value="TreeGrafter"/>
</dbReference>
<dbReference type="InterPro" id="IPR015527">
    <property type="entry name" value="Pept_C26_g-glut_hydrolase"/>
</dbReference>
<dbReference type="Pfam" id="PF07722">
    <property type="entry name" value="Peptidase_C26"/>
    <property type="match status" value="1"/>
</dbReference>
<evidence type="ECO:0000313" key="11">
    <source>
        <dbReference type="Proteomes" id="UP000747542"/>
    </source>
</evidence>
<dbReference type="InterPro" id="IPR011697">
    <property type="entry name" value="Peptidase_C26"/>
</dbReference>
<comment type="catalytic activity">
    <reaction evidence="8">
        <text>(6S)-5,6,7,8-tetrahydrofolyl-(gamma-L-Glu)(n) + (n-1) H2O = (6S)-5,6,7,8-tetrahydrofolate + (n-1) L-glutamate</text>
        <dbReference type="Rhea" id="RHEA:56784"/>
        <dbReference type="Rhea" id="RHEA-COMP:14738"/>
        <dbReference type="ChEBI" id="CHEBI:15377"/>
        <dbReference type="ChEBI" id="CHEBI:29985"/>
        <dbReference type="ChEBI" id="CHEBI:57453"/>
        <dbReference type="ChEBI" id="CHEBI:141005"/>
        <dbReference type="EC" id="3.4.19.9"/>
    </reaction>
</comment>
<proteinExistence type="inferred from homology"/>
<dbReference type="PANTHER" id="PTHR11315">
    <property type="entry name" value="PROTEASE FAMILY C26 GAMMA-GLUTAMYL HYDROLASE"/>
    <property type="match status" value="1"/>
</dbReference>
<feature type="active site" description="Nucleophile" evidence="7 8">
    <location>
        <position position="147"/>
    </location>
</feature>
<dbReference type="EC" id="3.4.19.9" evidence="3 8"/>
<evidence type="ECO:0000256" key="8">
    <source>
        <dbReference type="PROSITE-ProRule" id="PRU00607"/>
    </source>
</evidence>
<dbReference type="PROSITE" id="PS51275">
    <property type="entry name" value="PEPTIDASE_C26_GGH"/>
    <property type="match status" value="1"/>
</dbReference>
<dbReference type="PROSITE" id="PS51273">
    <property type="entry name" value="GATASE_TYPE_1"/>
    <property type="match status" value="1"/>
</dbReference>
<comment type="caution">
    <text evidence="10">The sequence shown here is derived from an EMBL/GenBank/DDBJ whole genome shotgun (WGS) entry which is preliminary data.</text>
</comment>
<evidence type="ECO:0000256" key="9">
    <source>
        <dbReference type="SAM" id="SignalP"/>
    </source>
</evidence>
<feature type="chain" id="PRO_5035162684" description="folate gamma-glutamyl hydrolase" evidence="9">
    <location>
        <begin position="22"/>
        <end position="365"/>
    </location>
</feature>
<protein>
    <recommendedName>
        <fullName evidence="3 8">folate gamma-glutamyl hydrolase</fullName>
        <ecNumber evidence="3 8">3.4.19.9</ecNumber>
    </recommendedName>
</protein>
<reference evidence="10" key="1">
    <citation type="journal article" date="2021" name="Sci. Adv.">
        <title>The American lobster genome reveals insights on longevity, neural, and immune adaptations.</title>
        <authorList>
            <person name="Polinski J.M."/>
            <person name="Zimin A.V."/>
            <person name="Clark K.F."/>
            <person name="Kohn A.B."/>
            <person name="Sadowski N."/>
            <person name="Timp W."/>
            <person name="Ptitsyn A."/>
            <person name="Khanna P."/>
            <person name="Romanova D.Y."/>
            <person name="Williams P."/>
            <person name="Greenwood S.J."/>
            <person name="Moroz L.L."/>
            <person name="Walt D.R."/>
            <person name="Bodnar A.G."/>
        </authorList>
    </citation>
    <scope>NUCLEOTIDE SEQUENCE</scope>
    <source>
        <strain evidence="10">GMGI-L3</strain>
    </source>
</reference>
<keyword evidence="5 9" id="KW-0732">Signal</keyword>
<evidence type="ECO:0000256" key="4">
    <source>
        <dbReference type="ARBA" id="ARBA00022525"/>
    </source>
</evidence>
<dbReference type="Proteomes" id="UP000747542">
    <property type="component" value="Unassembled WGS sequence"/>
</dbReference>
<evidence type="ECO:0000256" key="1">
    <source>
        <dbReference type="ARBA" id="ARBA00004239"/>
    </source>
</evidence>
<evidence type="ECO:0000256" key="5">
    <source>
        <dbReference type="ARBA" id="ARBA00022729"/>
    </source>
</evidence>
<feature type="active site" description="Proton donor" evidence="7">
    <location>
        <position position="290"/>
    </location>
</feature>
<organism evidence="10 11">
    <name type="scientific">Homarus americanus</name>
    <name type="common">American lobster</name>
    <dbReference type="NCBI Taxonomy" id="6706"/>
    <lineage>
        <taxon>Eukaryota</taxon>
        <taxon>Metazoa</taxon>
        <taxon>Ecdysozoa</taxon>
        <taxon>Arthropoda</taxon>
        <taxon>Crustacea</taxon>
        <taxon>Multicrustacea</taxon>
        <taxon>Malacostraca</taxon>
        <taxon>Eumalacostraca</taxon>
        <taxon>Eucarida</taxon>
        <taxon>Decapoda</taxon>
        <taxon>Pleocyemata</taxon>
        <taxon>Astacidea</taxon>
        <taxon>Nephropoidea</taxon>
        <taxon>Nephropidae</taxon>
        <taxon>Homarus</taxon>
    </lineage>
</organism>
<dbReference type="PANTHER" id="PTHR11315:SF0">
    <property type="entry name" value="FOLATE GAMMA-GLUTAMYL HYDROLASE"/>
    <property type="match status" value="1"/>
</dbReference>
<evidence type="ECO:0000313" key="10">
    <source>
        <dbReference type="EMBL" id="KAG7155350.1"/>
    </source>
</evidence>
<comment type="subcellular location">
    <subcellularLocation>
        <location evidence="1">Secreted</location>
        <location evidence="1">Extracellular space</location>
    </subcellularLocation>
</comment>
<feature type="active site" evidence="8">
    <location>
        <position position="290"/>
    </location>
</feature>
<sequence>MMGGPLQPCVLLLTLLGLCFAVTPLMEDQQQVPEIPLNLRPIIGILSQEPSRSMNRVLSHKNYTSYIAASYVKYYESAGARVVPILINQNETYYREIMESINGLVFPGGAVPITQESGYGRAGRMLYDILLEAAHLGKPTVPLFATCLGFEMLMYLSDNNTNPLTSCRAKNRADPLYLQEVLNNSAPRHVFIKHVTVSVVCVRSGSKHLAVLGWNSSQLLGEAPEDVLDTLANTNATSNFHKWCVTPETFQNSSLEKNFLLLSTSEDDDGLEYVSTVEHRHLPIYGFQWHPEKNIFEWGFDSIPHTLDAIRSSQYIANFFVEKARLNNQTFPTEEEEIAALIYNHSPIYTATLYPSSFQQCYFFK</sequence>
<accession>A0A8J5JGR0</accession>
<evidence type="ECO:0000256" key="3">
    <source>
        <dbReference type="ARBA" id="ARBA00012886"/>
    </source>
</evidence>
<dbReference type="Gene3D" id="3.40.50.880">
    <property type="match status" value="1"/>
</dbReference>
<evidence type="ECO:0000256" key="7">
    <source>
        <dbReference type="PIRSR" id="PIRSR615527-1"/>
    </source>
</evidence>
<dbReference type="SUPFAM" id="SSF52317">
    <property type="entry name" value="Class I glutamine amidotransferase-like"/>
    <property type="match status" value="1"/>
</dbReference>
<dbReference type="GO" id="GO:0005576">
    <property type="term" value="C:extracellular region"/>
    <property type="evidence" value="ECO:0007669"/>
    <property type="project" value="UniProtKB-SubCell"/>
</dbReference>
<keyword evidence="11" id="KW-1185">Reference proteome</keyword>
<name>A0A8J5JGR0_HOMAM</name>
<dbReference type="EMBL" id="JAHLQT010041911">
    <property type="protein sequence ID" value="KAG7155350.1"/>
    <property type="molecule type" value="Genomic_DNA"/>
</dbReference>
<dbReference type="GO" id="GO:0005773">
    <property type="term" value="C:vacuole"/>
    <property type="evidence" value="ECO:0007669"/>
    <property type="project" value="TreeGrafter"/>
</dbReference>
<keyword evidence="6 8" id="KW-0378">Hydrolase</keyword>
<evidence type="ECO:0000256" key="6">
    <source>
        <dbReference type="ARBA" id="ARBA00022801"/>
    </source>
</evidence>
<dbReference type="AlphaFoldDB" id="A0A8J5JGR0"/>
<feature type="signal peptide" evidence="9">
    <location>
        <begin position="1"/>
        <end position="21"/>
    </location>
</feature>
<dbReference type="GO" id="GO:0034722">
    <property type="term" value="F:gamma-glutamyl-peptidase activity"/>
    <property type="evidence" value="ECO:0007669"/>
    <property type="project" value="UniProtKB-UniRule"/>
</dbReference>
<dbReference type="InterPro" id="IPR029062">
    <property type="entry name" value="Class_I_gatase-like"/>
</dbReference>